<dbReference type="AlphaFoldDB" id="A0A182USA9"/>
<proteinExistence type="predicted"/>
<keyword evidence="1" id="KW-0677">Repeat</keyword>
<dbReference type="InterPro" id="IPR001680">
    <property type="entry name" value="WD40_rpt"/>
</dbReference>
<dbReference type="InterPro" id="IPR011047">
    <property type="entry name" value="Quinoprotein_ADH-like_sf"/>
</dbReference>
<name>A0A182USA9_ANOME</name>
<dbReference type="VEuPathDB" id="VectorBase:AMEM002763"/>
<feature type="compositionally biased region" description="Basic and acidic residues" evidence="2">
    <location>
        <begin position="31"/>
        <end position="42"/>
    </location>
</feature>
<dbReference type="SMART" id="SM00382">
    <property type="entry name" value="AAA"/>
    <property type="match status" value="1"/>
</dbReference>
<dbReference type="Gene3D" id="3.40.50.300">
    <property type="entry name" value="P-loop containing nucleotide triphosphate hydrolases"/>
    <property type="match status" value="1"/>
</dbReference>
<evidence type="ECO:0000313" key="5">
    <source>
        <dbReference type="Proteomes" id="UP000075903"/>
    </source>
</evidence>
<dbReference type="Pfam" id="PF24883">
    <property type="entry name" value="NPHP3_N"/>
    <property type="match status" value="1"/>
</dbReference>
<dbReference type="InterPro" id="IPR052752">
    <property type="entry name" value="NACHT-WD_repeat"/>
</dbReference>
<dbReference type="InterPro" id="IPR015943">
    <property type="entry name" value="WD40/YVTN_repeat-like_dom_sf"/>
</dbReference>
<evidence type="ECO:0000256" key="2">
    <source>
        <dbReference type="SAM" id="MobiDB-lite"/>
    </source>
</evidence>
<dbReference type="Pfam" id="PF00400">
    <property type="entry name" value="WD40"/>
    <property type="match status" value="1"/>
</dbReference>
<evidence type="ECO:0000256" key="1">
    <source>
        <dbReference type="ARBA" id="ARBA00022737"/>
    </source>
</evidence>
<dbReference type="InterPro" id="IPR003593">
    <property type="entry name" value="AAA+_ATPase"/>
</dbReference>
<dbReference type="PANTHER" id="PTHR19871">
    <property type="entry name" value="BETA TRANSDUCIN-RELATED PROTEIN"/>
    <property type="match status" value="1"/>
</dbReference>
<dbReference type="PANTHER" id="PTHR19871:SF37">
    <property type="entry name" value="GH25853P"/>
    <property type="match status" value="1"/>
</dbReference>
<dbReference type="Gene3D" id="2.130.10.10">
    <property type="entry name" value="YVTN repeat-like/Quinoprotein amine dehydrogenase"/>
    <property type="match status" value="2"/>
</dbReference>
<dbReference type="InterPro" id="IPR056884">
    <property type="entry name" value="NPHP3-like_N"/>
</dbReference>
<feature type="compositionally biased region" description="Polar residues" evidence="2">
    <location>
        <begin position="90"/>
        <end position="109"/>
    </location>
</feature>
<feature type="domain" description="AAA+ ATPase" evidence="3">
    <location>
        <begin position="427"/>
        <end position="575"/>
    </location>
</feature>
<feature type="compositionally biased region" description="Basic and acidic residues" evidence="2">
    <location>
        <begin position="10"/>
        <end position="23"/>
    </location>
</feature>
<feature type="region of interest" description="Disordered" evidence="2">
    <location>
        <begin position="1"/>
        <end position="110"/>
    </location>
</feature>
<dbReference type="SUPFAM" id="SSF50998">
    <property type="entry name" value="Quinoprotein alcohol dehydrogenase-like"/>
    <property type="match status" value="1"/>
</dbReference>
<dbReference type="SUPFAM" id="SSF52540">
    <property type="entry name" value="P-loop containing nucleoside triphosphate hydrolases"/>
    <property type="match status" value="1"/>
</dbReference>
<accession>A0A182USA9</accession>
<dbReference type="Proteomes" id="UP000075903">
    <property type="component" value="Unassembled WGS sequence"/>
</dbReference>
<organism evidence="4 5">
    <name type="scientific">Anopheles merus</name>
    <name type="common">Mosquito</name>
    <dbReference type="NCBI Taxonomy" id="30066"/>
    <lineage>
        <taxon>Eukaryota</taxon>
        <taxon>Metazoa</taxon>
        <taxon>Ecdysozoa</taxon>
        <taxon>Arthropoda</taxon>
        <taxon>Hexapoda</taxon>
        <taxon>Insecta</taxon>
        <taxon>Pterygota</taxon>
        <taxon>Neoptera</taxon>
        <taxon>Endopterygota</taxon>
        <taxon>Diptera</taxon>
        <taxon>Nematocera</taxon>
        <taxon>Culicoidea</taxon>
        <taxon>Culicidae</taxon>
        <taxon>Anophelinae</taxon>
        <taxon>Anopheles</taxon>
    </lineage>
</organism>
<dbReference type="SMART" id="SM00320">
    <property type="entry name" value="WD40"/>
    <property type="match status" value="3"/>
</dbReference>
<protein>
    <submittedName>
        <fullName evidence="4">WD_REPEATS_REGION domain-containing protein</fullName>
    </submittedName>
</protein>
<sequence>MGNYCSSGQTKKDKDNVSEKSEESPSYQLADKNKGKGNDVKEAPLAAPEVTSDASGTGQISNSSNVTNGCNSSTVAGGVGGDGARAQPKALQNVQSMTLSDSTANSPMTVSPPCDIPPVHQNLPQNLTPLYGKPTTNRRTDKYKKIVLYILAADDGFQTEKAMLREVFKGLNQKCQSRGFELHVADLHVQQPKGNSFDVSKWFRGPLEAQGGHELAANCLAEIARQSCDSYLIPVLFLGGTLGDPLLPLTIESQDFVAALQMAERNPAERAILEKWYVLDDKSQPACYRLNATAPPPMSSEESQKELALLLQTLIEIFSKELRDSYLTTVVEQNQLSEKHIIRIPANIAQPQQEQFGAMLDTCLSLEIDAIIDEHVSKYSIPHCTYGVDRRLLSELEEVNRHSRVLNENCANFSTTERVREYLTSARGKPLVVYGPMGAGKSVFMAKLSQNLHTWLPDSHLVIRYANLTMQSSDVTGLVGSITEQISVLMKGVPTRCQHTVSSYSGVLKSLLESSKQQITILIDSIDALRDVEDLDWLPVTLLDNVKFVLTVSSAGTGHDLANAESCVLQRLRERIGDDSCFLYLTPFTQEQWEDVLCFGGGDIYAANGALQLPESWKKSDEKISIQAKNIIVIDRTLRQVAEKRYEADIKHAHQILYDYYELQPNVFLDKKGKEKWKIVELPYHKYKLHSTATESAIFSNSPYLTDLVWLQDKLIATGCVHVLNDIRLVDSATSAGTHVALLKSFIETHFKALNYDGNQLYSLLHPVLVAEQQRPGSPYANSTIVQQWLKTINNSTVPFLEKLVLTEGEDEEEKQAVDNMPNVVGFDLIMNLSIEGYFVISLSTEREEICVWDVAKCRKVRTLTGVPQPSAICPVGDYGVAVLCRREIRIIDLNEGRFKVTLKGVMNQKMPYFGLHDPAHLVCLSRNRMYVNLMNIESGDCVTTFKAGEDRFLNSLLVSGDGRILVCGDETQKPFPLLVWHLSQKKLLYDLRIPHHDFITSLSAITHEGSYVCVVAKELAEPSPNFIVVYDLQSGTLFKKWKPSCNTVSLAISQTNTCVIAGLEDARILIWDLVTGNCRSTLVGHSAPVTLLKIDPTGKILLSSDKEGRDMSIRLWQLDSGNLLAVYTPEERITTCEILSGGSYLALALENRHNLITLKLRSGKDGCTADEDRAATVYGNSEHDGKQFDLKQ</sequence>
<dbReference type="InterPro" id="IPR027417">
    <property type="entry name" value="P-loop_NTPase"/>
</dbReference>
<dbReference type="STRING" id="30066.A0A182USA9"/>
<evidence type="ECO:0000313" key="4">
    <source>
        <dbReference type="EnsemblMetazoa" id="AMEM002763-PA"/>
    </source>
</evidence>
<feature type="compositionally biased region" description="Polar residues" evidence="2">
    <location>
        <begin position="52"/>
        <end position="74"/>
    </location>
</feature>
<dbReference type="VEuPathDB" id="VectorBase:AMEM21_005791"/>
<reference evidence="4" key="1">
    <citation type="submission" date="2020-05" db="UniProtKB">
        <authorList>
            <consortium name="EnsemblMetazoa"/>
        </authorList>
    </citation>
    <scope>IDENTIFICATION</scope>
    <source>
        <strain evidence="4">MAF</strain>
    </source>
</reference>
<dbReference type="EnsemblMetazoa" id="AMEM002763-RA">
    <property type="protein sequence ID" value="AMEM002763-PA"/>
    <property type="gene ID" value="AMEM002763"/>
</dbReference>
<evidence type="ECO:0000259" key="3">
    <source>
        <dbReference type="SMART" id="SM00382"/>
    </source>
</evidence>
<keyword evidence="5" id="KW-1185">Reference proteome</keyword>